<feature type="compositionally biased region" description="Low complexity" evidence="1">
    <location>
        <begin position="38"/>
        <end position="55"/>
    </location>
</feature>
<reference evidence="2 3" key="1">
    <citation type="submission" date="2020-06" db="EMBL/GenBank/DDBJ databases">
        <title>WGS assembly of Ceratodon purpureus strain R40.</title>
        <authorList>
            <person name="Carey S.B."/>
            <person name="Jenkins J."/>
            <person name="Shu S."/>
            <person name="Lovell J.T."/>
            <person name="Sreedasyam A."/>
            <person name="Maumus F."/>
            <person name="Tiley G.P."/>
            <person name="Fernandez-Pozo N."/>
            <person name="Barry K."/>
            <person name="Chen C."/>
            <person name="Wang M."/>
            <person name="Lipzen A."/>
            <person name="Daum C."/>
            <person name="Saski C.A."/>
            <person name="Payton A.C."/>
            <person name="Mcbreen J.C."/>
            <person name="Conrad R.E."/>
            <person name="Kollar L.M."/>
            <person name="Olsson S."/>
            <person name="Huttunen S."/>
            <person name="Landis J.B."/>
            <person name="Wickett N.J."/>
            <person name="Johnson M.G."/>
            <person name="Rensing S.A."/>
            <person name="Grimwood J."/>
            <person name="Schmutz J."/>
            <person name="Mcdaniel S.F."/>
        </authorList>
    </citation>
    <scope>NUCLEOTIDE SEQUENCE [LARGE SCALE GENOMIC DNA]</scope>
    <source>
        <strain evidence="2 3">R40</strain>
    </source>
</reference>
<comment type="caution">
    <text evidence="2">The sequence shown here is derived from an EMBL/GenBank/DDBJ whole genome shotgun (WGS) entry which is preliminary data.</text>
</comment>
<evidence type="ECO:0000256" key="1">
    <source>
        <dbReference type="SAM" id="MobiDB-lite"/>
    </source>
</evidence>
<organism evidence="2 3">
    <name type="scientific">Ceratodon purpureus</name>
    <name type="common">Fire moss</name>
    <name type="synonym">Dicranum purpureum</name>
    <dbReference type="NCBI Taxonomy" id="3225"/>
    <lineage>
        <taxon>Eukaryota</taxon>
        <taxon>Viridiplantae</taxon>
        <taxon>Streptophyta</taxon>
        <taxon>Embryophyta</taxon>
        <taxon>Bryophyta</taxon>
        <taxon>Bryophytina</taxon>
        <taxon>Bryopsida</taxon>
        <taxon>Dicranidae</taxon>
        <taxon>Pseudoditrichales</taxon>
        <taxon>Ditrichaceae</taxon>
        <taxon>Ceratodon</taxon>
    </lineage>
</organism>
<dbReference type="AlphaFoldDB" id="A0A8T0HDQ5"/>
<dbReference type="CDD" id="cd00030">
    <property type="entry name" value="C2"/>
    <property type="match status" value="1"/>
</dbReference>
<name>A0A8T0HDQ5_CERPU</name>
<dbReference type="EMBL" id="CM026427">
    <property type="protein sequence ID" value="KAG0569055.1"/>
    <property type="molecule type" value="Genomic_DNA"/>
</dbReference>
<dbReference type="Proteomes" id="UP000822688">
    <property type="component" value="Chromosome 6"/>
</dbReference>
<evidence type="ECO:0000313" key="3">
    <source>
        <dbReference type="Proteomes" id="UP000822688"/>
    </source>
</evidence>
<feature type="region of interest" description="Disordered" evidence="1">
    <location>
        <begin position="35"/>
        <end position="55"/>
    </location>
</feature>
<protein>
    <submittedName>
        <fullName evidence="2">Uncharacterized protein</fullName>
    </submittedName>
</protein>
<accession>A0A8T0HDQ5</accession>
<evidence type="ECO:0000313" key="2">
    <source>
        <dbReference type="EMBL" id="KAG0569055.1"/>
    </source>
</evidence>
<sequence length="55" mass="6124">MDRTGKSDPYLKLFYGKVQPRFTNVVKNISRMYSTAPSSSNTFFSDGSSGRTHAS</sequence>
<keyword evidence="3" id="KW-1185">Reference proteome</keyword>
<proteinExistence type="predicted"/>
<gene>
    <name evidence="2" type="ORF">KC19_6G062200</name>
</gene>